<evidence type="ECO:0000259" key="3">
    <source>
        <dbReference type="Pfam" id="PF00975"/>
    </source>
</evidence>
<reference evidence="4" key="1">
    <citation type="journal article" date="2021" name="Mol. Ecol. Resour.">
        <title>Apolygus lucorum genome provides insights into omnivorousness and mesophyll feeding.</title>
        <authorList>
            <person name="Liu Y."/>
            <person name="Liu H."/>
            <person name="Wang H."/>
            <person name="Huang T."/>
            <person name="Liu B."/>
            <person name="Yang B."/>
            <person name="Yin L."/>
            <person name="Li B."/>
            <person name="Zhang Y."/>
            <person name="Zhang S."/>
            <person name="Jiang F."/>
            <person name="Zhang X."/>
            <person name="Ren Y."/>
            <person name="Wang B."/>
            <person name="Wang S."/>
            <person name="Lu Y."/>
            <person name="Wu K."/>
            <person name="Fan W."/>
            <person name="Wang G."/>
        </authorList>
    </citation>
    <scope>NUCLEOTIDE SEQUENCE</scope>
    <source>
        <strain evidence="4">12Hb</strain>
    </source>
</reference>
<sequence length="226" mass="24879">MFVKAKLNPGSSFNLIGYSFGGLVALEMVHRLEKEGYSGQLILIDSSPATMKKMAIHSDDGDANRSDALILIDSISYLAAHVNWKEVEEELISMKDRPSRVEYVTKMLKGLAPASDYFISRVLLSLLFRSDAAKEYSGVPLNSIRSQVTLVRPTQGLTGDTDYQLDQYLKSPAEVHVVEGNHLSVLSSPKTASIVNEVLQKNPTVLSKSQSFAPSQVPDPMHKNIK</sequence>
<feature type="region of interest" description="Disordered" evidence="2">
    <location>
        <begin position="206"/>
        <end position="226"/>
    </location>
</feature>
<gene>
    <name evidence="4" type="ORF">GE061_000073</name>
</gene>
<dbReference type="InterPro" id="IPR001031">
    <property type="entry name" value="Thioesterase"/>
</dbReference>
<dbReference type="InterPro" id="IPR029058">
    <property type="entry name" value="AB_hydrolase_fold"/>
</dbReference>
<evidence type="ECO:0000256" key="1">
    <source>
        <dbReference type="ARBA" id="ARBA00012480"/>
    </source>
</evidence>
<evidence type="ECO:0000313" key="5">
    <source>
        <dbReference type="Proteomes" id="UP000466442"/>
    </source>
</evidence>
<dbReference type="GO" id="GO:0016297">
    <property type="term" value="F:fatty acyl-[ACP] hydrolase activity"/>
    <property type="evidence" value="ECO:0007669"/>
    <property type="project" value="UniProtKB-EC"/>
</dbReference>
<dbReference type="EC" id="3.1.2.14" evidence="1"/>
<name>A0A8S9Y390_APOLU</name>
<comment type="caution">
    <text evidence="4">The sequence shown here is derived from an EMBL/GenBank/DDBJ whole genome shotgun (WGS) entry which is preliminary data.</text>
</comment>
<accession>A0A8S9Y390</accession>
<dbReference type="OrthoDB" id="6619015at2759"/>
<dbReference type="Proteomes" id="UP000466442">
    <property type="component" value="Linkage Group LG1"/>
</dbReference>
<dbReference type="Gene3D" id="3.40.50.1820">
    <property type="entry name" value="alpha/beta hydrolase"/>
    <property type="match status" value="1"/>
</dbReference>
<organism evidence="4 5">
    <name type="scientific">Apolygus lucorum</name>
    <name type="common">Small green plant bug</name>
    <name type="synonym">Lygocoris lucorum</name>
    <dbReference type="NCBI Taxonomy" id="248454"/>
    <lineage>
        <taxon>Eukaryota</taxon>
        <taxon>Metazoa</taxon>
        <taxon>Ecdysozoa</taxon>
        <taxon>Arthropoda</taxon>
        <taxon>Hexapoda</taxon>
        <taxon>Insecta</taxon>
        <taxon>Pterygota</taxon>
        <taxon>Neoptera</taxon>
        <taxon>Paraneoptera</taxon>
        <taxon>Hemiptera</taxon>
        <taxon>Heteroptera</taxon>
        <taxon>Panheteroptera</taxon>
        <taxon>Cimicomorpha</taxon>
        <taxon>Miridae</taxon>
        <taxon>Mirini</taxon>
        <taxon>Apolygus</taxon>
    </lineage>
</organism>
<dbReference type="AlphaFoldDB" id="A0A8S9Y390"/>
<evidence type="ECO:0000313" key="4">
    <source>
        <dbReference type="EMBL" id="KAF6215740.1"/>
    </source>
</evidence>
<dbReference type="SUPFAM" id="SSF53474">
    <property type="entry name" value="alpha/beta-Hydrolases"/>
    <property type="match status" value="1"/>
</dbReference>
<keyword evidence="5" id="KW-1185">Reference proteome</keyword>
<evidence type="ECO:0000256" key="2">
    <source>
        <dbReference type="SAM" id="MobiDB-lite"/>
    </source>
</evidence>
<proteinExistence type="predicted"/>
<dbReference type="EMBL" id="WIXP02000001">
    <property type="protein sequence ID" value="KAF6215740.1"/>
    <property type="molecule type" value="Genomic_DNA"/>
</dbReference>
<dbReference type="Pfam" id="PF00975">
    <property type="entry name" value="Thioesterase"/>
    <property type="match status" value="1"/>
</dbReference>
<feature type="domain" description="Thioesterase" evidence="3">
    <location>
        <begin position="10"/>
        <end position="195"/>
    </location>
</feature>
<protein>
    <recommendedName>
        <fullName evidence="1">oleoyl-[acyl-carrier-protein] hydrolase</fullName>
        <ecNumber evidence="1">3.1.2.14</ecNumber>
    </recommendedName>
</protein>